<dbReference type="CDD" id="cd01949">
    <property type="entry name" value="GGDEF"/>
    <property type="match status" value="1"/>
</dbReference>
<keyword evidence="7" id="KW-1185">Reference proteome</keyword>
<dbReference type="Pfam" id="PF00990">
    <property type="entry name" value="GGDEF"/>
    <property type="match status" value="1"/>
</dbReference>
<evidence type="ECO:0000313" key="6">
    <source>
        <dbReference type="EMBL" id="MEX0407621.1"/>
    </source>
</evidence>
<feature type="coiled-coil region" evidence="3">
    <location>
        <begin position="64"/>
        <end position="95"/>
    </location>
</feature>
<keyword evidence="3" id="KW-0175">Coiled coil</keyword>
<keyword evidence="6" id="KW-0808">Transferase</keyword>
<comment type="catalytic activity">
    <reaction evidence="2">
        <text>2 GTP = 3',3'-c-di-GMP + 2 diphosphate</text>
        <dbReference type="Rhea" id="RHEA:24898"/>
        <dbReference type="ChEBI" id="CHEBI:33019"/>
        <dbReference type="ChEBI" id="CHEBI:37565"/>
        <dbReference type="ChEBI" id="CHEBI:58805"/>
        <dbReference type="EC" id="2.7.7.65"/>
    </reaction>
</comment>
<name>A0ABV3SLG0_9HYPH</name>
<dbReference type="InterPro" id="IPR043128">
    <property type="entry name" value="Rev_trsase/Diguanyl_cyclase"/>
</dbReference>
<dbReference type="InterPro" id="IPR000160">
    <property type="entry name" value="GGDEF_dom"/>
</dbReference>
<organism evidence="6 7">
    <name type="scientific">Aquibium pacificus</name>
    <dbReference type="NCBI Taxonomy" id="3153579"/>
    <lineage>
        <taxon>Bacteria</taxon>
        <taxon>Pseudomonadati</taxon>
        <taxon>Pseudomonadota</taxon>
        <taxon>Alphaproteobacteria</taxon>
        <taxon>Hyphomicrobiales</taxon>
        <taxon>Phyllobacteriaceae</taxon>
        <taxon>Aquibium</taxon>
    </lineage>
</organism>
<dbReference type="Gene3D" id="3.30.70.270">
    <property type="match status" value="1"/>
</dbReference>
<evidence type="ECO:0000256" key="4">
    <source>
        <dbReference type="SAM" id="Phobius"/>
    </source>
</evidence>
<evidence type="ECO:0000256" key="1">
    <source>
        <dbReference type="ARBA" id="ARBA00012528"/>
    </source>
</evidence>
<keyword evidence="6" id="KW-0548">Nucleotidyltransferase</keyword>
<dbReference type="EC" id="2.7.7.65" evidence="1"/>
<keyword evidence="4" id="KW-1133">Transmembrane helix</keyword>
<dbReference type="SUPFAM" id="SSF55073">
    <property type="entry name" value="Nucleotide cyclase"/>
    <property type="match status" value="1"/>
</dbReference>
<dbReference type="SMART" id="SM00267">
    <property type="entry name" value="GGDEF"/>
    <property type="match status" value="1"/>
</dbReference>
<evidence type="ECO:0000256" key="2">
    <source>
        <dbReference type="ARBA" id="ARBA00034247"/>
    </source>
</evidence>
<evidence type="ECO:0000256" key="3">
    <source>
        <dbReference type="SAM" id="Coils"/>
    </source>
</evidence>
<dbReference type="PANTHER" id="PTHR45138">
    <property type="entry name" value="REGULATORY COMPONENTS OF SENSORY TRANSDUCTION SYSTEM"/>
    <property type="match status" value="1"/>
</dbReference>
<dbReference type="PANTHER" id="PTHR45138:SF9">
    <property type="entry name" value="DIGUANYLATE CYCLASE DGCM-RELATED"/>
    <property type="match status" value="1"/>
</dbReference>
<reference evidence="6 7" key="1">
    <citation type="submission" date="2024-05" db="EMBL/GenBank/DDBJ databases">
        <authorList>
            <person name="Jiang F."/>
        </authorList>
    </citation>
    <scope>NUCLEOTIDE SEQUENCE [LARGE SCALE GENOMIC DNA]</scope>
    <source>
        <strain evidence="6 7">LZ166</strain>
    </source>
</reference>
<feature type="transmembrane region" description="Helical" evidence="4">
    <location>
        <begin position="39"/>
        <end position="59"/>
    </location>
</feature>
<dbReference type="Proteomes" id="UP001556692">
    <property type="component" value="Unassembled WGS sequence"/>
</dbReference>
<keyword evidence="4" id="KW-0812">Transmembrane</keyword>
<gene>
    <name evidence="6" type="ORF">ABGN05_18335</name>
</gene>
<evidence type="ECO:0000313" key="7">
    <source>
        <dbReference type="Proteomes" id="UP001556692"/>
    </source>
</evidence>
<comment type="caution">
    <text evidence="6">The sequence shown here is derived from an EMBL/GenBank/DDBJ whole genome shotgun (WGS) entry which is preliminary data.</text>
</comment>
<protein>
    <recommendedName>
        <fullName evidence="1">diguanylate cyclase</fullName>
        <ecNumber evidence="1">2.7.7.65</ecNumber>
    </recommendedName>
</protein>
<dbReference type="PROSITE" id="PS50887">
    <property type="entry name" value="GGDEF"/>
    <property type="match status" value="1"/>
</dbReference>
<dbReference type="InterPro" id="IPR029787">
    <property type="entry name" value="Nucleotide_cyclase"/>
</dbReference>
<accession>A0ABV3SLG0</accession>
<proteinExistence type="predicted"/>
<dbReference type="RefSeq" id="WP_367955497.1">
    <property type="nucleotide sequence ID" value="NZ_JBDPGJ010000004.1"/>
</dbReference>
<sequence>MRSIVVKSGLVAFVSAVASLILAAVVLKTQGMAFDRSALMISTLCPLLIAWPASARGFLQHHRIEVAHEEVARSRDELARAHAELAEAHAQLAERASRDAMTGLLNRENFLKAVESASARRGSGVLLIIDADHFKSINDTHGHAAGDAALVEIARAIKCKAGAESISGRIGGEEFAVYLPAFDTSAAFSTAEAIRREVAATRMAAPGGSTLEVSVSIGGAELCHDVTVAQALRIADHRLYKAKRAGRDRIVLPEPQVSSAA</sequence>
<dbReference type="EMBL" id="JBDPGJ010000004">
    <property type="protein sequence ID" value="MEX0407621.1"/>
    <property type="molecule type" value="Genomic_DNA"/>
</dbReference>
<keyword evidence="4" id="KW-0472">Membrane</keyword>
<dbReference type="NCBIfam" id="TIGR00254">
    <property type="entry name" value="GGDEF"/>
    <property type="match status" value="1"/>
</dbReference>
<dbReference type="GO" id="GO:0052621">
    <property type="term" value="F:diguanylate cyclase activity"/>
    <property type="evidence" value="ECO:0007669"/>
    <property type="project" value="UniProtKB-EC"/>
</dbReference>
<dbReference type="InterPro" id="IPR050469">
    <property type="entry name" value="Diguanylate_Cyclase"/>
</dbReference>
<evidence type="ECO:0000259" key="5">
    <source>
        <dbReference type="PROSITE" id="PS50887"/>
    </source>
</evidence>
<feature type="domain" description="GGDEF" evidence="5">
    <location>
        <begin position="122"/>
        <end position="255"/>
    </location>
</feature>